<evidence type="ECO:0000313" key="1">
    <source>
        <dbReference type="EMBL" id="UXH80092.1"/>
    </source>
</evidence>
<name>A0ABY6BA32_9BURK</name>
<evidence type="ECO:0000313" key="2">
    <source>
        <dbReference type="Proteomes" id="UP001064933"/>
    </source>
</evidence>
<keyword evidence="2" id="KW-1185">Reference proteome</keyword>
<protein>
    <submittedName>
        <fullName evidence="1">Helix-turn-helix domain-containing protein</fullName>
    </submittedName>
</protein>
<proteinExistence type="predicted"/>
<organism evidence="1 2">
    <name type="scientific">Roseateles amylovorans</name>
    <dbReference type="NCBI Taxonomy" id="2978473"/>
    <lineage>
        <taxon>Bacteria</taxon>
        <taxon>Pseudomonadati</taxon>
        <taxon>Pseudomonadota</taxon>
        <taxon>Betaproteobacteria</taxon>
        <taxon>Burkholderiales</taxon>
        <taxon>Sphaerotilaceae</taxon>
        <taxon>Roseateles</taxon>
    </lineage>
</organism>
<reference evidence="1" key="1">
    <citation type="submission" date="2022-10" db="EMBL/GenBank/DDBJ databases">
        <title>Characterization and whole genome sequencing of a new Roseateles species, isolated from fresh water.</title>
        <authorList>
            <person name="Guliayeva D.Y."/>
            <person name="Akhremchuk A.E."/>
            <person name="Sikolenko M.A."/>
            <person name="Valentovich L.N."/>
            <person name="Sidarenka A.V."/>
        </authorList>
    </citation>
    <scope>NUCLEOTIDE SEQUENCE</scope>
    <source>
        <strain evidence="1">BIM B-1768</strain>
    </source>
</reference>
<dbReference type="EMBL" id="CP104562">
    <property type="protein sequence ID" value="UXH80092.1"/>
    <property type="molecule type" value="Genomic_DNA"/>
</dbReference>
<dbReference type="RefSeq" id="WP_261759910.1">
    <property type="nucleotide sequence ID" value="NZ_CP104562.2"/>
</dbReference>
<dbReference type="Proteomes" id="UP001064933">
    <property type="component" value="Chromosome"/>
</dbReference>
<accession>A0ABY6BA32</accession>
<gene>
    <name evidence="1" type="ORF">N4261_09505</name>
</gene>
<sequence length="86" mass="9404">MRFIYSSTASTGSRVPDPVVALVFQQGMTPAQAWRTHLGLALDAVAARLGLSPPDYEQLELSMWLARSMRARLAQVLGIEAGQLDF</sequence>